<comment type="caution">
    <text evidence="1">The sequence shown here is derived from an EMBL/GenBank/DDBJ whole genome shotgun (WGS) entry which is preliminary data.</text>
</comment>
<sequence length="49" mass="5174">MPSSEFARCFKGVEPLDLGSVPVQAWRPAVPVDVDLVKPGILGAVRIVG</sequence>
<evidence type="ECO:0000313" key="2">
    <source>
        <dbReference type="Proteomes" id="UP000579945"/>
    </source>
</evidence>
<protein>
    <submittedName>
        <fullName evidence="1">Uncharacterized protein</fullName>
    </submittedName>
</protein>
<proteinExistence type="predicted"/>
<evidence type="ECO:0000313" key="1">
    <source>
        <dbReference type="EMBL" id="MBB3731299.1"/>
    </source>
</evidence>
<dbReference type="RefSeq" id="WP_183657120.1">
    <property type="nucleotide sequence ID" value="NZ_BAAAXX010000092.1"/>
</dbReference>
<dbReference type="EMBL" id="JACIBV010000001">
    <property type="protein sequence ID" value="MBB3731299.1"/>
    <property type="molecule type" value="Genomic_DNA"/>
</dbReference>
<name>A0A7W5VGU9_9ACTN</name>
<dbReference type="GeneID" id="95393401"/>
<organism evidence="1 2">
    <name type="scientific">Nonomuraea dietziae</name>
    <dbReference type="NCBI Taxonomy" id="65515"/>
    <lineage>
        <taxon>Bacteria</taxon>
        <taxon>Bacillati</taxon>
        <taxon>Actinomycetota</taxon>
        <taxon>Actinomycetes</taxon>
        <taxon>Streptosporangiales</taxon>
        <taxon>Streptosporangiaceae</taxon>
        <taxon>Nonomuraea</taxon>
    </lineage>
</organism>
<gene>
    <name evidence="1" type="ORF">FHR33_007159</name>
</gene>
<accession>A0A7W5VGU9</accession>
<dbReference type="AlphaFoldDB" id="A0A7W5VGU9"/>
<reference evidence="1 2" key="1">
    <citation type="submission" date="2020-08" db="EMBL/GenBank/DDBJ databases">
        <title>Sequencing the genomes of 1000 actinobacteria strains.</title>
        <authorList>
            <person name="Klenk H.-P."/>
        </authorList>
    </citation>
    <scope>NUCLEOTIDE SEQUENCE [LARGE SCALE GENOMIC DNA]</scope>
    <source>
        <strain evidence="1 2">DSM 44320</strain>
    </source>
</reference>
<keyword evidence="2" id="KW-1185">Reference proteome</keyword>
<dbReference type="Proteomes" id="UP000579945">
    <property type="component" value="Unassembled WGS sequence"/>
</dbReference>